<protein>
    <submittedName>
        <fullName evidence="2">Lipoprotein LprC</fullName>
    </submittedName>
</protein>
<feature type="signal peptide" evidence="1">
    <location>
        <begin position="1"/>
        <end position="23"/>
    </location>
</feature>
<dbReference type="Pfam" id="PF12079">
    <property type="entry name" value="DUF3558"/>
    <property type="match status" value="1"/>
</dbReference>
<dbReference type="RefSeq" id="WP_188586646.1">
    <property type="nucleotide sequence ID" value="NZ_BMGC01000014.1"/>
</dbReference>
<comment type="caution">
    <text evidence="2">The sequence shown here is derived from an EMBL/GenBank/DDBJ whole genome shotgun (WGS) entry which is preliminary data.</text>
</comment>
<evidence type="ECO:0000313" key="3">
    <source>
        <dbReference type="Proteomes" id="UP000621454"/>
    </source>
</evidence>
<keyword evidence="3" id="KW-1185">Reference proteome</keyword>
<dbReference type="EMBL" id="BMGC01000014">
    <property type="protein sequence ID" value="GGB33455.1"/>
    <property type="molecule type" value="Genomic_DNA"/>
</dbReference>
<reference evidence="2" key="1">
    <citation type="journal article" date="2014" name="Int. J. Syst. Evol. Microbiol.">
        <title>Complete genome sequence of Corynebacterium casei LMG S-19264T (=DSM 44701T), isolated from a smear-ripened cheese.</title>
        <authorList>
            <consortium name="US DOE Joint Genome Institute (JGI-PGF)"/>
            <person name="Walter F."/>
            <person name="Albersmeier A."/>
            <person name="Kalinowski J."/>
            <person name="Ruckert C."/>
        </authorList>
    </citation>
    <scope>NUCLEOTIDE SEQUENCE</scope>
    <source>
        <strain evidence="2">CGMCC 1.12827</strain>
    </source>
</reference>
<dbReference type="InterPro" id="IPR024520">
    <property type="entry name" value="DUF3558"/>
</dbReference>
<keyword evidence="1" id="KW-0732">Signal</keyword>
<dbReference type="PROSITE" id="PS51257">
    <property type="entry name" value="PROKAR_LIPOPROTEIN"/>
    <property type="match status" value="1"/>
</dbReference>
<dbReference type="AlphaFoldDB" id="A0A916T819"/>
<evidence type="ECO:0000256" key="1">
    <source>
        <dbReference type="SAM" id="SignalP"/>
    </source>
</evidence>
<reference evidence="2" key="2">
    <citation type="submission" date="2020-09" db="EMBL/GenBank/DDBJ databases">
        <authorList>
            <person name="Sun Q."/>
            <person name="Zhou Y."/>
        </authorList>
    </citation>
    <scope>NUCLEOTIDE SEQUENCE</scope>
    <source>
        <strain evidence="2">CGMCC 1.12827</strain>
    </source>
</reference>
<dbReference type="Proteomes" id="UP000621454">
    <property type="component" value="Unassembled WGS sequence"/>
</dbReference>
<proteinExistence type="predicted"/>
<feature type="chain" id="PRO_5037754926" evidence="1">
    <location>
        <begin position="24"/>
        <end position="180"/>
    </location>
</feature>
<organism evidence="2 3">
    <name type="scientific">Gordonia jinhuaensis</name>
    <dbReference type="NCBI Taxonomy" id="1517702"/>
    <lineage>
        <taxon>Bacteria</taxon>
        <taxon>Bacillati</taxon>
        <taxon>Actinomycetota</taxon>
        <taxon>Actinomycetes</taxon>
        <taxon>Mycobacteriales</taxon>
        <taxon>Gordoniaceae</taxon>
        <taxon>Gordonia</taxon>
    </lineage>
</organism>
<evidence type="ECO:0000313" key="2">
    <source>
        <dbReference type="EMBL" id="GGB33455.1"/>
    </source>
</evidence>
<accession>A0A916T819</accession>
<gene>
    <name evidence="2" type="ORF">GCM10011489_22010</name>
</gene>
<name>A0A916T819_9ACTN</name>
<keyword evidence="2" id="KW-0449">Lipoprotein</keyword>
<sequence>MTTRVRRLAAIAALPAAAMIALAGCSQEISGTATTPGSSGNVDTDKYDRLLLECQVVPAQQIATIVGGVTAQTTFNGAICRWLVSGDVTADVTLTWFEWGTMEVEKRTSQRLGYTTDNVTIAGAAAFTQRDPKRPGVCGVTANSPSRGIISWWVEPRGAAPADPCQAPTKLMELMLRGGQ</sequence>